<keyword evidence="9 13" id="KW-1133">Transmembrane helix</keyword>
<evidence type="ECO:0000256" key="3">
    <source>
        <dbReference type="ARBA" id="ARBA00022448"/>
    </source>
</evidence>
<dbReference type="Proteomes" id="UP001477870">
    <property type="component" value="Unassembled WGS sequence"/>
</dbReference>
<keyword evidence="6 13" id="KW-0812">Transmembrane</keyword>
<sequence>MTETILPHDVPNAKADPAANYSLLSVINHWLSVLAILIMVATQQLDLPSIHLSFGLLLALPLIWRVVFRLSRGFPRTPNQHPTISFLERLIIIGLLAAIFLLAVTGLIMPLLSGTAYNFFNLVSWTASYSGNQAALEMTQQVHLFCATALLPLFLLHLASFARHAIIKKNGNTLRMLKPLNGGK</sequence>
<dbReference type="InterPro" id="IPR011577">
    <property type="entry name" value="Cyt_b561_bac/Ni-Hgenase"/>
</dbReference>
<dbReference type="RefSeq" id="WP_342847780.1">
    <property type="nucleotide sequence ID" value="NZ_JBBMQO010000003.1"/>
</dbReference>
<evidence type="ECO:0000256" key="5">
    <source>
        <dbReference type="ARBA" id="ARBA00022617"/>
    </source>
</evidence>
<evidence type="ECO:0000256" key="2">
    <source>
        <dbReference type="ARBA" id="ARBA00004651"/>
    </source>
</evidence>
<dbReference type="SUPFAM" id="SSF81342">
    <property type="entry name" value="Transmembrane di-heme cytochromes"/>
    <property type="match status" value="1"/>
</dbReference>
<evidence type="ECO:0000313" key="16">
    <source>
        <dbReference type="Proteomes" id="UP001477870"/>
    </source>
</evidence>
<keyword evidence="11 13" id="KW-0472">Membrane</keyword>
<dbReference type="EMBL" id="JBBMQO010000003">
    <property type="protein sequence ID" value="MEM5501242.1"/>
    <property type="molecule type" value="Genomic_DNA"/>
</dbReference>
<evidence type="ECO:0000256" key="11">
    <source>
        <dbReference type="ARBA" id="ARBA00023136"/>
    </source>
</evidence>
<organism evidence="15 16">
    <name type="scientific">Ahrensia kielensis</name>
    <dbReference type="NCBI Taxonomy" id="76980"/>
    <lineage>
        <taxon>Bacteria</taxon>
        <taxon>Pseudomonadati</taxon>
        <taxon>Pseudomonadota</taxon>
        <taxon>Alphaproteobacteria</taxon>
        <taxon>Hyphomicrobiales</taxon>
        <taxon>Ahrensiaceae</taxon>
        <taxon>Ahrensia</taxon>
    </lineage>
</organism>
<evidence type="ECO:0000259" key="14">
    <source>
        <dbReference type="Pfam" id="PF01292"/>
    </source>
</evidence>
<protein>
    <submittedName>
        <fullName evidence="15">Cytochrome b/b6 domain-containing protein</fullName>
    </submittedName>
</protein>
<dbReference type="InterPro" id="IPR052168">
    <property type="entry name" value="Cytochrome_b561_oxidase"/>
</dbReference>
<evidence type="ECO:0000256" key="12">
    <source>
        <dbReference type="ARBA" id="ARBA00037975"/>
    </source>
</evidence>
<feature type="domain" description="Cytochrome b561 bacterial/Ni-hydrogenase" evidence="14">
    <location>
        <begin position="21"/>
        <end position="178"/>
    </location>
</feature>
<evidence type="ECO:0000256" key="7">
    <source>
        <dbReference type="ARBA" id="ARBA00022723"/>
    </source>
</evidence>
<keyword evidence="5" id="KW-0349">Heme</keyword>
<evidence type="ECO:0000256" key="10">
    <source>
        <dbReference type="ARBA" id="ARBA00023004"/>
    </source>
</evidence>
<feature type="transmembrane region" description="Helical" evidence="13">
    <location>
        <begin position="21"/>
        <end position="41"/>
    </location>
</feature>
<keyword evidence="7" id="KW-0479">Metal-binding</keyword>
<evidence type="ECO:0000256" key="6">
    <source>
        <dbReference type="ARBA" id="ARBA00022692"/>
    </source>
</evidence>
<keyword evidence="3" id="KW-0813">Transport</keyword>
<evidence type="ECO:0000256" key="8">
    <source>
        <dbReference type="ARBA" id="ARBA00022982"/>
    </source>
</evidence>
<keyword evidence="4" id="KW-1003">Cell membrane</keyword>
<comment type="subcellular location">
    <subcellularLocation>
        <location evidence="2">Cell membrane</location>
        <topology evidence="2">Multi-pass membrane protein</topology>
    </subcellularLocation>
</comment>
<feature type="transmembrane region" description="Helical" evidence="13">
    <location>
        <begin position="142"/>
        <end position="166"/>
    </location>
</feature>
<evidence type="ECO:0000256" key="13">
    <source>
        <dbReference type="SAM" id="Phobius"/>
    </source>
</evidence>
<keyword evidence="16" id="KW-1185">Reference proteome</keyword>
<evidence type="ECO:0000256" key="9">
    <source>
        <dbReference type="ARBA" id="ARBA00022989"/>
    </source>
</evidence>
<evidence type="ECO:0000256" key="4">
    <source>
        <dbReference type="ARBA" id="ARBA00022475"/>
    </source>
</evidence>
<feature type="transmembrane region" description="Helical" evidence="13">
    <location>
        <begin position="47"/>
        <end position="68"/>
    </location>
</feature>
<evidence type="ECO:0000256" key="1">
    <source>
        <dbReference type="ARBA" id="ARBA00001970"/>
    </source>
</evidence>
<comment type="caution">
    <text evidence="15">The sequence shown here is derived from an EMBL/GenBank/DDBJ whole genome shotgun (WGS) entry which is preliminary data.</text>
</comment>
<feature type="transmembrane region" description="Helical" evidence="13">
    <location>
        <begin position="89"/>
        <end position="112"/>
    </location>
</feature>
<dbReference type="Pfam" id="PF01292">
    <property type="entry name" value="Ni_hydr_CYTB"/>
    <property type="match status" value="1"/>
</dbReference>
<proteinExistence type="inferred from homology"/>
<dbReference type="PANTHER" id="PTHR30529">
    <property type="entry name" value="CYTOCHROME B561"/>
    <property type="match status" value="1"/>
</dbReference>
<dbReference type="Gene3D" id="1.20.950.20">
    <property type="entry name" value="Transmembrane di-heme cytochromes, Chain C"/>
    <property type="match status" value="1"/>
</dbReference>
<reference evidence="15 16" key="1">
    <citation type="submission" date="2024-03" db="EMBL/GenBank/DDBJ databases">
        <title>Community enrichment and isolation of bacterial strains for fucoidan degradation.</title>
        <authorList>
            <person name="Sichert A."/>
        </authorList>
    </citation>
    <scope>NUCLEOTIDE SEQUENCE [LARGE SCALE GENOMIC DNA]</scope>
    <source>
        <strain evidence="15 16">AS62</strain>
    </source>
</reference>
<comment type="cofactor">
    <cofactor evidence="1">
        <name>heme b</name>
        <dbReference type="ChEBI" id="CHEBI:60344"/>
    </cofactor>
</comment>
<evidence type="ECO:0000313" key="15">
    <source>
        <dbReference type="EMBL" id="MEM5501242.1"/>
    </source>
</evidence>
<gene>
    <name evidence="15" type="ORF">WNY59_06530</name>
</gene>
<dbReference type="PANTHER" id="PTHR30529:SF1">
    <property type="entry name" value="CYTOCHROME B561 HOMOLOG 2"/>
    <property type="match status" value="1"/>
</dbReference>
<keyword evidence="8" id="KW-0249">Electron transport</keyword>
<comment type="similarity">
    <text evidence="12">Belongs to the cytochrome b561 family.</text>
</comment>
<dbReference type="InterPro" id="IPR016174">
    <property type="entry name" value="Di-haem_cyt_TM"/>
</dbReference>
<accession>A0ABU9T532</accession>
<keyword evidence="10" id="KW-0408">Iron</keyword>
<name>A0ABU9T532_9HYPH</name>